<proteinExistence type="predicted"/>
<keyword evidence="1 3" id="KW-0456">Lyase</keyword>
<dbReference type="RefSeq" id="WP_062283415.1">
    <property type="nucleotide sequence ID" value="NZ_LTBC01000004.1"/>
</dbReference>
<feature type="domain" description="Fumarylacetoacetase-like C-terminal" evidence="2">
    <location>
        <begin position="99"/>
        <end position="253"/>
    </location>
</feature>
<dbReference type="EC" id="4.2.1.132" evidence="3"/>
<dbReference type="EMBL" id="LTBC01000004">
    <property type="protein sequence ID" value="KYH32244.1"/>
    <property type="molecule type" value="Genomic_DNA"/>
</dbReference>
<dbReference type="Gene3D" id="3.90.850.10">
    <property type="entry name" value="Fumarylacetoacetase-like, C-terminal domain"/>
    <property type="match status" value="1"/>
</dbReference>
<dbReference type="GO" id="GO:0034856">
    <property type="term" value="F:2-hydroxyhexa-2,4-dienoate hydratase activity"/>
    <property type="evidence" value="ECO:0007669"/>
    <property type="project" value="UniProtKB-EC"/>
</dbReference>
<name>A0A151AX58_9FIRM</name>
<sequence>MDYRGIATELLAAEASCRPIEPLTATYPDLTVEDAYRIQLAGIEIKKARGSKVIGKKIGLTSKAMQQLLGVNEPDYGHLLDNMLLLEGEPCRREELLLPRVEGELAFILKDTLKGPGVTIADVFRATEGIMPAFEIVDSRIRDWKIKLPDTIADNASSARLVLGSRMVPIKDLDLRLIGMVLEKNGEVVSSGAGAAVWGHPAAAVAWLANKLAAFDIALEAGEIILSGAVTAAENASAGDVFTVSFYGLGSLSLKFV</sequence>
<comment type="caution">
    <text evidence="3">The sequence shown here is derived from an EMBL/GenBank/DDBJ whole genome shotgun (WGS) entry which is preliminary data.</text>
</comment>
<accession>A0A151AX58</accession>
<dbReference type="GO" id="GO:0005737">
    <property type="term" value="C:cytoplasm"/>
    <property type="evidence" value="ECO:0007669"/>
    <property type="project" value="TreeGrafter"/>
</dbReference>
<evidence type="ECO:0000259" key="2">
    <source>
        <dbReference type="Pfam" id="PF01557"/>
    </source>
</evidence>
<dbReference type="SUPFAM" id="SSF56529">
    <property type="entry name" value="FAH"/>
    <property type="match status" value="1"/>
</dbReference>
<dbReference type="OrthoDB" id="9792137at2"/>
<dbReference type="PATRIC" id="fig|1122241.3.peg.1541"/>
<keyword evidence="4" id="KW-1185">Reference proteome</keyword>
<reference evidence="3 4" key="1">
    <citation type="submission" date="2016-02" db="EMBL/GenBank/DDBJ databases">
        <title>Genome sequence of Moorella mulderi DSM 14980.</title>
        <authorList>
            <person name="Poehlein A."/>
            <person name="Daniel R."/>
        </authorList>
    </citation>
    <scope>NUCLEOTIDE SEQUENCE [LARGE SCALE GENOMIC DNA]</scope>
    <source>
        <strain evidence="3 4">DSM 14980</strain>
    </source>
</reference>
<organism evidence="3 4">
    <name type="scientific">Moorella mulderi DSM 14980</name>
    <dbReference type="NCBI Taxonomy" id="1122241"/>
    <lineage>
        <taxon>Bacteria</taxon>
        <taxon>Bacillati</taxon>
        <taxon>Bacillota</taxon>
        <taxon>Clostridia</taxon>
        <taxon>Neomoorellales</taxon>
        <taxon>Neomoorellaceae</taxon>
        <taxon>Neomoorella</taxon>
    </lineage>
</organism>
<dbReference type="Proteomes" id="UP000075670">
    <property type="component" value="Unassembled WGS sequence"/>
</dbReference>
<dbReference type="InterPro" id="IPR036663">
    <property type="entry name" value="Fumarylacetoacetase_C_sf"/>
</dbReference>
<dbReference type="PANTHER" id="PTHR30143:SF0">
    <property type="entry name" value="2-KETO-4-PENTENOATE HYDRATASE"/>
    <property type="match status" value="1"/>
</dbReference>
<dbReference type="PANTHER" id="PTHR30143">
    <property type="entry name" value="ACID HYDRATASE"/>
    <property type="match status" value="1"/>
</dbReference>
<gene>
    <name evidence="3" type="primary">tesE</name>
    <name evidence="3" type="ORF">MOMUL_14640</name>
</gene>
<dbReference type="GO" id="GO:0008684">
    <property type="term" value="F:2-oxopent-4-enoate hydratase activity"/>
    <property type="evidence" value="ECO:0007669"/>
    <property type="project" value="TreeGrafter"/>
</dbReference>
<evidence type="ECO:0000313" key="4">
    <source>
        <dbReference type="Proteomes" id="UP000075670"/>
    </source>
</evidence>
<protein>
    <submittedName>
        <fullName evidence="3">2-hydroxyhexa-2,4-dienoate hydratase</fullName>
        <ecNumber evidence="3">4.2.1.132</ecNumber>
    </submittedName>
</protein>
<dbReference type="Pfam" id="PF01557">
    <property type="entry name" value="FAA_hydrolase"/>
    <property type="match status" value="1"/>
</dbReference>
<dbReference type="InterPro" id="IPR011234">
    <property type="entry name" value="Fumarylacetoacetase-like_C"/>
</dbReference>
<dbReference type="AlphaFoldDB" id="A0A151AX58"/>
<dbReference type="InterPro" id="IPR050772">
    <property type="entry name" value="Hydratase-Decarb/MhpD_sf"/>
</dbReference>
<evidence type="ECO:0000256" key="1">
    <source>
        <dbReference type="ARBA" id="ARBA00023239"/>
    </source>
</evidence>
<evidence type="ECO:0000313" key="3">
    <source>
        <dbReference type="EMBL" id="KYH32244.1"/>
    </source>
</evidence>